<proteinExistence type="predicted"/>
<evidence type="ECO:0000313" key="2">
    <source>
        <dbReference type="EnsemblPlants" id="EMT32792"/>
    </source>
</evidence>
<dbReference type="EnsemblPlants" id="EMT32792">
    <property type="protein sequence ID" value="EMT32792"/>
    <property type="gene ID" value="F775_13162"/>
</dbReference>
<accession>M8CYL2</accession>
<evidence type="ECO:0000259" key="1">
    <source>
        <dbReference type="Pfam" id="PF23635"/>
    </source>
</evidence>
<dbReference type="AlphaFoldDB" id="M8CYL2"/>
<dbReference type="PANTHER" id="PTHR33186">
    <property type="entry name" value="OS10G0136150 PROTEIN-RELATED"/>
    <property type="match status" value="1"/>
</dbReference>
<dbReference type="InterPro" id="IPR056594">
    <property type="entry name" value="AT5G49610-like_b-prop"/>
</dbReference>
<dbReference type="Pfam" id="PF23635">
    <property type="entry name" value="Beta-prop_AT5G49610-like"/>
    <property type="match status" value="1"/>
</dbReference>
<organism evidence="2">
    <name type="scientific">Aegilops tauschii</name>
    <name type="common">Tausch's goatgrass</name>
    <name type="synonym">Aegilops squarrosa</name>
    <dbReference type="NCBI Taxonomy" id="37682"/>
    <lineage>
        <taxon>Eukaryota</taxon>
        <taxon>Viridiplantae</taxon>
        <taxon>Streptophyta</taxon>
        <taxon>Embryophyta</taxon>
        <taxon>Tracheophyta</taxon>
        <taxon>Spermatophyta</taxon>
        <taxon>Magnoliopsida</taxon>
        <taxon>Liliopsida</taxon>
        <taxon>Poales</taxon>
        <taxon>Poaceae</taxon>
        <taxon>BOP clade</taxon>
        <taxon>Pooideae</taxon>
        <taxon>Triticodae</taxon>
        <taxon>Triticeae</taxon>
        <taxon>Triticinae</taxon>
        <taxon>Aegilops</taxon>
    </lineage>
</organism>
<reference evidence="2" key="1">
    <citation type="submission" date="2015-06" db="UniProtKB">
        <authorList>
            <consortium name="EnsemblPlants"/>
        </authorList>
    </citation>
    <scope>IDENTIFICATION</scope>
</reference>
<name>M8CYL2_AEGTA</name>
<dbReference type="PANTHER" id="PTHR33186:SF18">
    <property type="entry name" value="OS10G0136150 PROTEIN"/>
    <property type="match status" value="1"/>
</dbReference>
<sequence>MTGEQRCLVVPPLFKRSFLNGAVLCTDKGHVHGACQFSHFKVVLVCKDRKEKKLLAFVYSSDTGVWGDLISTEVPSHIRDTCTHGSLVGNAFYWLLSIRDGILMFDLDMQRLALIKGPPVVNSFCRDRRQIIQAENGVVGLAILYYPRLEIWQRNVDFHGVATWLLQKTIEMCTILGLPPQLEGGVTQKILAYSEEIDAIFIYVNTDVCMVQLKSMQSKRLHESCHINNYHPFTSFYTPGYYSCLAFML</sequence>
<feature type="domain" description="F-box protein AT5G49610-like beta-propeller" evidence="1">
    <location>
        <begin position="9"/>
        <end position="239"/>
    </location>
</feature>
<protein>
    <recommendedName>
        <fullName evidence="1">F-box protein AT5G49610-like beta-propeller domain-containing protein</fullName>
    </recommendedName>
</protein>